<protein>
    <submittedName>
        <fullName evidence="3">Alpha/beta fold hydrolase</fullName>
    </submittedName>
</protein>
<feature type="signal peptide" evidence="2">
    <location>
        <begin position="1"/>
        <end position="27"/>
    </location>
</feature>
<proteinExistence type="predicted"/>
<feature type="region of interest" description="Disordered" evidence="1">
    <location>
        <begin position="24"/>
        <end position="81"/>
    </location>
</feature>
<accession>A0ABY4MF06</accession>
<dbReference type="PANTHER" id="PTHR32015:SF1">
    <property type="entry name" value="LIPASE"/>
    <property type="match status" value="1"/>
</dbReference>
<evidence type="ECO:0000256" key="2">
    <source>
        <dbReference type="SAM" id="SignalP"/>
    </source>
</evidence>
<feature type="compositionally biased region" description="Low complexity" evidence="1">
    <location>
        <begin position="24"/>
        <end position="34"/>
    </location>
</feature>
<gene>
    <name evidence="3" type="ORF">K9S39_34350</name>
</gene>
<dbReference type="InterPro" id="IPR029058">
    <property type="entry name" value="AB_hydrolase_fold"/>
</dbReference>
<dbReference type="RefSeq" id="WP_248867184.1">
    <property type="nucleotide sequence ID" value="NZ_CP086322.1"/>
</dbReference>
<sequence length="330" mass="34679">MQLRWSRTLTVLPALVLAVVATTPASAGPSPATTEAGEASRGTARPADARPSRATAPTGDSPKLRPGGPPPRRPAQTAVSSGWNNFDCKPSAAHPRPVILVHGTFGNSLDNWLGLAPYLVARGYCVFSLDYGQLPGVPLFHGLGPVDASARQLASYVDRVLAATGARKTDIVGHSQGGMMPRVYLKFYGGAAKVNALIGLAPDNHGTDVNGLTRLLGLLPGAKDHIDKFTPGLTDQIVGSDLLNRLNEGGDTVPGVHYTVIATRYDEVVTPYKSQFLDGPDVRNVLVQDLCPLDISEHLAIGLADPVAFHETANALDPAHATPTTCMPRG</sequence>
<keyword evidence="4" id="KW-1185">Reference proteome</keyword>
<name>A0ABY4MF06_9ACTN</name>
<feature type="chain" id="PRO_5046014606" evidence="2">
    <location>
        <begin position="28"/>
        <end position="330"/>
    </location>
</feature>
<reference evidence="3" key="1">
    <citation type="submission" date="2021-10" db="EMBL/GenBank/DDBJ databases">
        <title>Streptomyces nigrumlapis sp.nov.,an antimicrobial producing actinobacterium isolated from Black Gobi rocks.</title>
        <authorList>
            <person name="Wen Y."/>
            <person name="Zhang W."/>
            <person name="Liu X.G."/>
        </authorList>
    </citation>
    <scope>NUCLEOTIDE SEQUENCE</scope>
    <source>
        <strain evidence="3">ST13-2-2</strain>
    </source>
</reference>
<dbReference type="SUPFAM" id="SSF53474">
    <property type="entry name" value="alpha/beta-Hydrolases"/>
    <property type="match status" value="1"/>
</dbReference>
<keyword evidence="3" id="KW-0378">Hydrolase</keyword>
<evidence type="ECO:0000313" key="3">
    <source>
        <dbReference type="EMBL" id="UQA96282.1"/>
    </source>
</evidence>
<dbReference type="InterPro" id="IPR002918">
    <property type="entry name" value="Lipase_EstA/Esterase_EstB"/>
</dbReference>
<dbReference type="Pfam" id="PF01674">
    <property type="entry name" value="Lipase_2"/>
    <property type="match status" value="1"/>
</dbReference>
<keyword evidence="2" id="KW-0732">Signal</keyword>
<dbReference type="GO" id="GO:0016787">
    <property type="term" value="F:hydrolase activity"/>
    <property type="evidence" value="ECO:0007669"/>
    <property type="project" value="UniProtKB-KW"/>
</dbReference>
<dbReference type="Gene3D" id="3.40.50.1820">
    <property type="entry name" value="alpha/beta hydrolase"/>
    <property type="match status" value="1"/>
</dbReference>
<dbReference type="Proteomes" id="UP000830115">
    <property type="component" value="Chromosome"/>
</dbReference>
<dbReference type="EMBL" id="CP086322">
    <property type="protein sequence ID" value="UQA96282.1"/>
    <property type="molecule type" value="Genomic_DNA"/>
</dbReference>
<evidence type="ECO:0000256" key="1">
    <source>
        <dbReference type="SAM" id="MobiDB-lite"/>
    </source>
</evidence>
<dbReference type="PANTHER" id="PTHR32015">
    <property type="entry name" value="FASTING INDUCED LIPASE"/>
    <property type="match status" value="1"/>
</dbReference>
<evidence type="ECO:0000313" key="4">
    <source>
        <dbReference type="Proteomes" id="UP000830115"/>
    </source>
</evidence>
<organism evidence="3 4">
    <name type="scientific">Streptomyces halobius</name>
    <dbReference type="NCBI Taxonomy" id="2879846"/>
    <lineage>
        <taxon>Bacteria</taxon>
        <taxon>Bacillati</taxon>
        <taxon>Actinomycetota</taxon>
        <taxon>Actinomycetes</taxon>
        <taxon>Kitasatosporales</taxon>
        <taxon>Streptomycetaceae</taxon>
        <taxon>Streptomyces</taxon>
    </lineage>
</organism>